<reference evidence="1" key="1">
    <citation type="journal article" date="2020" name="New Phytol.">
        <title>Comparative genomics reveals dynamic genome evolution in host specialist ectomycorrhizal fungi.</title>
        <authorList>
            <person name="Lofgren L.A."/>
            <person name="Nguyen N.H."/>
            <person name="Vilgalys R."/>
            <person name="Ruytinx J."/>
            <person name="Liao H.L."/>
            <person name="Branco S."/>
            <person name="Kuo A."/>
            <person name="LaButti K."/>
            <person name="Lipzen A."/>
            <person name="Andreopoulos W."/>
            <person name="Pangilinan J."/>
            <person name="Riley R."/>
            <person name="Hundley H."/>
            <person name="Na H."/>
            <person name="Barry K."/>
            <person name="Grigoriev I.V."/>
            <person name="Stajich J.E."/>
            <person name="Kennedy P.G."/>
        </authorList>
    </citation>
    <scope>NUCLEOTIDE SEQUENCE</scope>
    <source>
        <strain evidence="1">FC203</strain>
    </source>
</reference>
<sequence>MSATQTSQLQIDEIPALKHLYHSLVSGTPNVAIVPYPSLGPPSSDNDVLFYLHSSGSTGFPKPILISNLTAIHWCLTLSVYPPTSFLDPLAILVVPNSHNIMDSVLKTKPNTLVVVLVFLEQWAFSLSVLRPSNMFSMVAVLLHLRRKYPEFGTNTCTIRNSVDQKFWDWVRFGPNSKIRWAPQDDSTYECQVLTTQTHQVSVENLPDVKGYATSDVFIKHPTIDLD</sequence>
<keyword evidence="2" id="KW-1185">Reference proteome</keyword>
<organism evidence="1 2">
    <name type="scientific">Suillus fuscotomentosus</name>
    <dbReference type="NCBI Taxonomy" id="1912939"/>
    <lineage>
        <taxon>Eukaryota</taxon>
        <taxon>Fungi</taxon>
        <taxon>Dikarya</taxon>
        <taxon>Basidiomycota</taxon>
        <taxon>Agaricomycotina</taxon>
        <taxon>Agaricomycetes</taxon>
        <taxon>Agaricomycetidae</taxon>
        <taxon>Boletales</taxon>
        <taxon>Suillineae</taxon>
        <taxon>Suillaceae</taxon>
        <taxon>Suillus</taxon>
    </lineage>
</organism>
<dbReference type="InterPro" id="IPR042099">
    <property type="entry name" value="ANL_N_sf"/>
</dbReference>
<accession>A0AAD4HG92</accession>
<dbReference type="RefSeq" id="XP_041219965.1">
    <property type="nucleotide sequence ID" value="XM_041365750.1"/>
</dbReference>
<dbReference type="InterPro" id="IPR020845">
    <property type="entry name" value="AMP-binding_CS"/>
</dbReference>
<dbReference type="Proteomes" id="UP001195769">
    <property type="component" value="Unassembled WGS sequence"/>
</dbReference>
<gene>
    <name evidence="1" type="ORF">F5891DRAFT_1176122</name>
</gene>
<dbReference type="GeneID" id="64660048"/>
<dbReference type="AlphaFoldDB" id="A0AAD4HG92"/>
<dbReference type="Gene3D" id="3.40.50.12780">
    <property type="entry name" value="N-terminal domain of ligase-like"/>
    <property type="match status" value="1"/>
</dbReference>
<protein>
    <recommendedName>
        <fullName evidence="3">AMP-dependent synthetase/ligase domain-containing protein</fullName>
    </recommendedName>
</protein>
<dbReference type="SUPFAM" id="SSF56801">
    <property type="entry name" value="Acetyl-CoA synthetase-like"/>
    <property type="match status" value="1"/>
</dbReference>
<comment type="caution">
    <text evidence="1">The sequence shown here is derived from an EMBL/GenBank/DDBJ whole genome shotgun (WGS) entry which is preliminary data.</text>
</comment>
<proteinExistence type="predicted"/>
<evidence type="ECO:0000313" key="2">
    <source>
        <dbReference type="Proteomes" id="UP001195769"/>
    </source>
</evidence>
<evidence type="ECO:0000313" key="1">
    <source>
        <dbReference type="EMBL" id="KAG1894389.1"/>
    </source>
</evidence>
<dbReference type="PROSITE" id="PS00455">
    <property type="entry name" value="AMP_BINDING"/>
    <property type="match status" value="1"/>
</dbReference>
<evidence type="ECO:0008006" key="3">
    <source>
        <dbReference type="Google" id="ProtNLM"/>
    </source>
</evidence>
<dbReference type="EMBL" id="JABBWK010000081">
    <property type="protein sequence ID" value="KAG1894389.1"/>
    <property type="molecule type" value="Genomic_DNA"/>
</dbReference>
<name>A0AAD4HG92_9AGAM</name>